<dbReference type="Proteomes" id="UP001197214">
    <property type="component" value="Unassembled WGS sequence"/>
</dbReference>
<gene>
    <name evidence="3" type="ORF">KY084_03545</name>
</gene>
<evidence type="ECO:0000256" key="1">
    <source>
        <dbReference type="ARBA" id="ARBA00007435"/>
    </source>
</evidence>
<name>A0ABS6XIC1_9SPHN</name>
<dbReference type="PROSITE" id="PS50164">
    <property type="entry name" value="GIY_YIG"/>
    <property type="match status" value="1"/>
</dbReference>
<evidence type="ECO:0000313" key="3">
    <source>
        <dbReference type="EMBL" id="MBW4329949.1"/>
    </source>
</evidence>
<reference evidence="3 4" key="1">
    <citation type="submission" date="2021-07" db="EMBL/GenBank/DDBJ databases">
        <title>Stakelama flava sp. nov., a novel endophytic bacterium isolated from branch of Kandelia candel.</title>
        <authorList>
            <person name="Tuo L."/>
        </authorList>
    </citation>
    <scope>NUCLEOTIDE SEQUENCE [LARGE SCALE GENOMIC DNA]</scope>
    <source>
        <strain evidence="3 4">CBK3Z-3</strain>
    </source>
</reference>
<sequence length="101" mass="11600">MTGRVRQPAVYIMASGRNGTLYCGVTSDLVQRVWQHREGMIDGFTKRYRCKLLVWYEMVETMEAAIGREKQIKGGSRMKKLALIDTLNPVWRDLYADVTIG</sequence>
<feature type="domain" description="GIY-YIG" evidence="2">
    <location>
        <begin position="6"/>
        <end position="82"/>
    </location>
</feature>
<proteinExistence type="inferred from homology"/>
<organism evidence="3 4">
    <name type="scientific">Stakelama flava</name>
    <dbReference type="NCBI Taxonomy" id="2860338"/>
    <lineage>
        <taxon>Bacteria</taxon>
        <taxon>Pseudomonadati</taxon>
        <taxon>Pseudomonadota</taxon>
        <taxon>Alphaproteobacteria</taxon>
        <taxon>Sphingomonadales</taxon>
        <taxon>Sphingomonadaceae</taxon>
        <taxon>Stakelama</taxon>
    </lineage>
</organism>
<evidence type="ECO:0000259" key="2">
    <source>
        <dbReference type="PROSITE" id="PS50164"/>
    </source>
</evidence>
<dbReference type="Pfam" id="PF01541">
    <property type="entry name" value="GIY-YIG"/>
    <property type="match status" value="1"/>
</dbReference>
<dbReference type="RefSeq" id="WP_219237045.1">
    <property type="nucleotide sequence ID" value="NZ_JAHWZX010000002.1"/>
</dbReference>
<dbReference type="CDD" id="cd10448">
    <property type="entry name" value="GIY-YIG_unchar_3"/>
    <property type="match status" value="1"/>
</dbReference>
<evidence type="ECO:0000313" key="4">
    <source>
        <dbReference type="Proteomes" id="UP001197214"/>
    </source>
</evidence>
<dbReference type="InterPro" id="IPR050190">
    <property type="entry name" value="UPF0213_domain"/>
</dbReference>
<dbReference type="PANTHER" id="PTHR34477">
    <property type="entry name" value="UPF0213 PROTEIN YHBQ"/>
    <property type="match status" value="1"/>
</dbReference>
<protein>
    <submittedName>
        <fullName evidence="3">GIY-YIG nuclease family protein</fullName>
    </submittedName>
</protein>
<comment type="similarity">
    <text evidence="1">Belongs to the UPF0213 family.</text>
</comment>
<dbReference type="InterPro" id="IPR000305">
    <property type="entry name" value="GIY-YIG_endonuc"/>
</dbReference>
<dbReference type="EMBL" id="JAHWZX010000002">
    <property type="protein sequence ID" value="MBW4329949.1"/>
    <property type="molecule type" value="Genomic_DNA"/>
</dbReference>
<dbReference type="PANTHER" id="PTHR34477:SF5">
    <property type="entry name" value="BSL5627 PROTEIN"/>
    <property type="match status" value="1"/>
</dbReference>
<accession>A0ABS6XIC1</accession>
<comment type="caution">
    <text evidence="3">The sequence shown here is derived from an EMBL/GenBank/DDBJ whole genome shotgun (WGS) entry which is preliminary data.</text>
</comment>
<keyword evidence="4" id="KW-1185">Reference proteome</keyword>